<reference evidence="4" key="1">
    <citation type="journal article" date="2013" name="Genome Announc.">
        <title>Draft Genome Sequence of the Dimorphic Prosthecate Bacterium Brevundimonas abyssalis TAR-001T.</title>
        <authorList>
            <person name="Tsubouchi T."/>
            <person name="Nishi S."/>
            <person name="Usui K."/>
            <person name="Shimane Y."/>
            <person name="Takaki Y."/>
            <person name="Maruyama T."/>
            <person name="Hatada Y."/>
        </authorList>
    </citation>
    <scope>NUCLEOTIDE SEQUENCE [LARGE SCALE GENOMIC DNA]</scope>
    <source>
        <strain evidence="4">TAR-001</strain>
    </source>
</reference>
<dbReference type="Pfam" id="PF00144">
    <property type="entry name" value="Beta-lactamase"/>
    <property type="match status" value="1"/>
</dbReference>
<dbReference type="Gene3D" id="3.40.710.10">
    <property type="entry name" value="DD-peptidase/beta-lactamase superfamily"/>
    <property type="match status" value="1"/>
</dbReference>
<dbReference type="PANTHER" id="PTHR43283">
    <property type="entry name" value="BETA-LACTAMASE-RELATED"/>
    <property type="match status" value="1"/>
</dbReference>
<dbReference type="InterPro" id="IPR012338">
    <property type="entry name" value="Beta-lactam/transpept-like"/>
</dbReference>
<dbReference type="AlphaFoldDB" id="A0A8E0KKN2"/>
<feature type="chain" id="PRO_5034601044" evidence="1">
    <location>
        <begin position="20"/>
        <end position="385"/>
    </location>
</feature>
<evidence type="ECO:0000256" key="1">
    <source>
        <dbReference type="SAM" id="SignalP"/>
    </source>
</evidence>
<evidence type="ECO:0000313" key="3">
    <source>
        <dbReference type="EMBL" id="GAD58585.1"/>
    </source>
</evidence>
<evidence type="ECO:0000313" key="4">
    <source>
        <dbReference type="Proteomes" id="UP000016569"/>
    </source>
</evidence>
<dbReference type="RefSeq" id="WP_021696681.1">
    <property type="nucleotide sequence ID" value="NZ_BATC01000009.1"/>
</dbReference>
<evidence type="ECO:0000259" key="2">
    <source>
        <dbReference type="Pfam" id="PF00144"/>
    </source>
</evidence>
<dbReference type="SUPFAM" id="SSF56601">
    <property type="entry name" value="beta-lactamase/transpeptidase-like"/>
    <property type="match status" value="1"/>
</dbReference>
<dbReference type="Proteomes" id="UP000016569">
    <property type="component" value="Unassembled WGS sequence"/>
</dbReference>
<protein>
    <submittedName>
        <fullName evidence="3">Beta-lactamase class C and other penicillin binding proteins</fullName>
    </submittedName>
</protein>
<organism evidence="3 4">
    <name type="scientific">Brevundimonas abyssalis TAR-001</name>
    <dbReference type="NCBI Taxonomy" id="1391729"/>
    <lineage>
        <taxon>Bacteria</taxon>
        <taxon>Pseudomonadati</taxon>
        <taxon>Pseudomonadota</taxon>
        <taxon>Alphaproteobacteria</taxon>
        <taxon>Caulobacterales</taxon>
        <taxon>Caulobacteraceae</taxon>
        <taxon>Brevundimonas</taxon>
    </lineage>
</organism>
<dbReference type="PROSITE" id="PS51257">
    <property type="entry name" value="PROKAR_LIPOPROTEIN"/>
    <property type="match status" value="1"/>
</dbReference>
<sequence>MRCRPILGLMAVFALSACALQPEPHSDGLPRLERPSEVLFWSQTEREAGFRAMERIAPHRTVAAGGDVRALPPGAPLDLDVDAFMEAEKVAGLLVLQDGRVRLERYGLDFGPEGRWTSFSVAKSLTSTLVGAAIADGHIESLETPITRYLPELAGGAYDGVTVRQLLTMTSGAAWNEDYTDANSDVARFFEPRETGGMDPTLYYMRGLARAAEPGTRWHYSSGETNLVGLLVSRATGRTLADYLSEKIWRSYGMERDAAWMVDAAGQEAAGCCLMASLSDWGRVGQLVLEDGVVDGRSILPEGWFDEATSRQADIGVPGMGYGYQWWTFDDGTFAARGIFGQMIHIDPERRAVVVILSAWPVATGNARSAARNAFLARVAAALDE</sequence>
<dbReference type="PANTHER" id="PTHR43283:SF14">
    <property type="entry name" value="BLL8153 PROTEIN"/>
    <property type="match status" value="1"/>
</dbReference>
<gene>
    <name evidence="3" type="ORF">MBEBAB_0835</name>
</gene>
<dbReference type="InterPro" id="IPR001466">
    <property type="entry name" value="Beta-lactam-related"/>
</dbReference>
<name>A0A8E0KKN2_9CAUL</name>
<feature type="signal peptide" evidence="1">
    <location>
        <begin position="1"/>
        <end position="19"/>
    </location>
</feature>
<dbReference type="OrthoDB" id="9814204at2"/>
<accession>A0A8E0KKN2</accession>
<dbReference type="InterPro" id="IPR050789">
    <property type="entry name" value="Diverse_Enzym_Activities"/>
</dbReference>
<dbReference type="EMBL" id="BATC01000009">
    <property type="protein sequence ID" value="GAD58585.1"/>
    <property type="molecule type" value="Genomic_DNA"/>
</dbReference>
<comment type="caution">
    <text evidence="3">The sequence shown here is derived from an EMBL/GenBank/DDBJ whole genome shotgun (WGS) entry which is preliminary data.</text>
</comment>
<feature type="domain" description="Beta-lactamase-related" evidence="2">
    <location>
        <begin position="81"/>
        <end position="377"/>
    </location>
</feature>
<keyword evidence="4" id="KW-1185">Reference proteome</keyword>
<proteinExistence type="predicted"/>
<keyword evidence="1" id="KW-0732">Signal</keyword>